<organism evidence="15 16">
    <name type="scientific">Neolewinella xylanilytica</name>
    <dbReference type="NCBI Taxonomy" id="1514080"/>
    <lineage>
        <taxon>Bacteria</taxon>
        <taxon>Pseudomonadati</taxon>
        <taxon>Bacteroidota</taxon>
        <taxon>Saprospiria</taxon>
        <taxon>Saprospirales</taxon>
        <taxon>Lewinellaceae</taxon>
        <taxon>Neolewinella</taxon>
    </lineage>
</organism>
<dbReference type="InterPro" id="IPR037066">
    <property type="entry name" value="Plug_dom_sf"/>
</dbReference>
<evidence type="ECO:0000313" key="15">
    <source>
        <dbReference type="EMBL" id="PPK85451.1"/>
    </source>
</evidence>
<dbReference type="InterPro" id="IPR000531">
    <property type="entry name" value="Beta-barrel_TonB"/>
</dbReference>
<feature type="signal peptide" evidence="12">
    <location>
        <begin position="1"/>
        <end position="21"/>
    </location>
</feature>
<comment type="similarity">
    <text evidence="10 11">Belongs to the TonB-dependent receptor family.</text>
</comment>
<dbReference type="GO" id="GO:0006811">
    <property type="term" value="P:monoatomic ion transport"/>
    <property type="evidence" value="ECO:0007669"/>
    <property type="project" value="UniProtKB-KW"/>
</dbReference>
<keyword evidence="2 10" id="KW-0813">Transport</keyword>
<comment type="subcellular location">
    <subcellularLocation>
        <location evidence="1 10">Cell outer membrane</location>
        <topology evidence="1 10">Multi-pass membrane protein</topology>
    </subcellularLocation>
</comment>
<dbReference type="PANTHER" id="PTHR30069">
    <property type="entry name" value="TONB-DEPENDENT OUTER MEMBRANE RECEPTOR"/>
    <property type="match status" value="1"/>
</dbReference>
<dbReference type="AlphaFoldDB" id="A0A2S6I303"/>
<evidence type="ECO:0000256" key="2">
    <source>
        <dbReference type="ARBA" id="ARBA00022448"/>
    </source>
</evidence>
<keyword evidence="9 10" id="KW-0998">Cell outer membrane</keyword>
<feature type="domain" description="TonB-dependent receptor plug" evidence="14">
    <location>
        <begin position="45"/>
        <end position="150"/>
    </location>
</feature>
<reference evidence="15 16" key="1">
    <citation type="submission" date="2018-02" db="EMBL/GenBank/DDBJ databases">
        <title>Genomic Encyclopedia of Archaeal and Bacterial Type Strains, Phase II (KMG-II): from individual species to whole genera.</title>
        <authorList>
            <person name="Goeker M."/>
        </authorList>
    </citation>
    <scope>NUCLEOTIDE SEQUENCE [LARGE SCALE GENOMIC DNA]</scope>
    <source>
        <strain evidence="15 16">DSM 29526</strain>
    </source>
</reference>
<dbReference type="PANTHER" id="PTHR30069:SF53">
    <property type="entry name" value="COLICIN I RECEPTOR-RELATED"/>
    <property type="match status" value="1"/>
</dbReference>
<dbReference type="InterPro" id="IPR012910">
    <property type="entry name" value="Plug_dom"/>
</dbReference>
<dbReference type="RefSeq" id="WP_104419952.1">
    <property type="nucleotide sequence ID" value="NZ_PTJC01000006.1"/>
</dbReference>
<keyword evidence="4 10" id="KW-0812">Transmembrane</keyword>
<evidence type="ECO:0000256" key="10">
    <source>
        <dbReference type="PROSITE-ProRule" id="PRU01360"/>
    </source>
</evidence>
<evidence type="ECO:0000313" key="16">
    <source>
        <dbReference type="Proteomes" id="UP000237662"/>
    </source>
</evidence>
<protein>
    <submittedName>
        <fullName evidence="15">Vitamin B12 transporter</fullName>
    </submittedName>
</protein>
<name>A0A2S6I303_9BACT</name>
<evidence type="ECO:0000259" key="13">
    <source>
        <dbReference type="Pfam" id="PF00593"/>
    </source>
</evidence>
<evidence type="ECO:0000256" key="11">
    <source>
        <dbReference type="RuleBase" id="RU003357"/>
    </source>
</evidence>
<dbReference type="Proteomes" id="UP000237662">
    <property type="component" value="Unassembled WGS sequence"/>
</dbReference>
<keyword evidence="8 10" id="KW-0472">Membrane</keyword>
<evidence type="ECO:0000256" key="6">
    <source>
        <dbReference type="ARBA" id="ARBA00023065"/>
    </source>
</evidence>
<dbReference type="SUPFAM" id="SSF56935">
    <property type="entry name" value="Porins"/>
    <property type="match status" value="1"/>
</dbReference>
<keyword evidence="5 12" id="KW-0732">Signal</keyword>
<evidence type="ECO:0000256" key="9">
    <source>
        <dbReference type="ARBA" id="ARBA00023237"/>
    </source>
</evidence>
<evidence type="ECO:0000259" key="14">
    <source>
        <dbReference type="Pfam" id="PF07715"/>
    </source>
</evidence>
<evidence type="ECO:0000256" key="12">
    <source>
        <dbReference type="SAM" id="SignalP"/>
    </source>
</evidence>
<dbReference type="Pfam" id="PF00593">
    <property type="entry name" value="TonB_dep_Rec_b-barrel"/>
    <property type="match status" value="1"/>
</dbReference>
<dbReference type="GO" id="GO:0015889">
    <property type="term" value="P:cobalamin transport"/>
    <property type="evidence" value="ECO:0007669"/>
    <property type="project" value="TreeGrafter"/>
</dbReference>
<evidence type="ECO:0000256" key="4">
    <source>
        <dbReference type="ARBA" id="ARBA00022692"/>
    </source>
</evidence>
<evidence type="ECO:0000256" key="8">
    <source>
        <dbReference type="ARBA" id="ARBA00023136"/>
    </source>
</evidence>
<keyword evidence="7 11" id="KW-0798">TonB box</keyword>
<keyword evidence="16" id="KW-1185">Reference proteome</keyword>
<dbReference type="Gene3D" id="2.170.130.10">
    <property type="entry name" value="TonB-dependent receptor, plug domain"/>
    <property type="match status" value="1"/>
</dbReference>
<dbReference type="GO" id="GO:0009279">
    <property type="term" value="C:cell outer membrane"/>
    <property type="evidence" value="ECO:0007669"/>
    <property type="project" value="UniProtKB-SubCell"/>
</dbReference>
<evidence type="ECO:0000256" key="3">
    <source>
        <dbReference type="ARBA" id="ARBA00022452"/>
    </source>
</evidence>
<accession>A0A2S6I303</accession>
<keyword evidence="3 10" id="KW-1134">Transmembrane beta strand</keyword>
<dbReference type="Gene3D" id="2.40.170.20">
    <property type="entry name" value="TonB-dependent receptor, beta-barrel domain"/>
    <property type="match status" value="1"/>
</dbReference>
<dbReference type="InterPro" id="IPR036942">
    <property type="entry name" value="Beta-barrel_TonB_sf"/>
</dbReference>
<dbReference type="PROSITE" id="PS52016">
    <property type="entry name" value="TONB_DEPENDENT_REC_3"/>
    <property type="match status" value="1"/>
</dbReference>
<keyword evidence="6" id="KW-0406">Ion transport</keyword>
<gene>
    <name evidence="15" type="ORF">CLV84_2349</name>
</gene>
<evidence type="ECO:0000256" key="7">
    <source>
        <dbReference type="ARBA" id="ARBA00023077"/>
    </source>
</evidence>
<feature type="domain" description="TonB-dependent receptor-like beta-barrel" evidence="13">
    <location>
        <begin position="318"/>
        <end position="610"/>
    </location>
</feature>
<dbReference type="EMBL" id="PTJC01000006">
    <property type="protein sequence ID" value="PPK85451.1"/>
    <property type="molecule type" value="Genomic_DNA"/>
</dbReference>
<dbReference type="InterPro" id="IPR039426">
    <property type="entry name" value="TonB-dep_rcpt-like"/>
</dbReference>
<feature type="chain" id="PRO_5015635921" evidence="12">
    <location>
        <begin position="22"/>
        <end position="636"/>
    </location>
</feature>
<evidence type="ECO:0000256" key="5">
    <source>
        <dbReference type="ARBA" id="ARBA00022729"/>
    </source>
</evidence>
<dbReference type="OrthoDB" id="9764669at2"/>
<sequence length="636" mass="69752">MYRQSLYLILSFYATALFGQATPPLETTTEEVVVTGSRFPRLAADGPEHVTVIDSATIARSTSLAELLNEQAGIVVNGAYSNFGKDRSLFLRNGANQYTLILVDGQPLIDPSSLGGAVDLRLLSLEGLDRIEILRGARSLLYGSDAVAGVINLVTSGPTGDRSSGKGTRPDPFTLHLRAAAQRYGTLEGNAGISGRTEKLDYRVSYDHFRTDGISEATPPEGVKDTFNRDGAQRQTLLASLTYRPTERWSIRPSLRRASFDGDYDAGSFQDAANRYTNDLWLPSVAIDYRTPTLSAGARYNYAATDRVFNDAFGESAYRGRAQQGDVFLNLLPSETLALTLGVQLRREALEDQVDSTENLTATNASPYAQLNLNLLERVLVEAGARYNFHSDFGGQANGSLAVGYRHTESLKSRISVATAFQSPTLDQLGGPFGANPDLAPQVSTSLEAGLEFARPGGPYRASLSVFQRTIEQIIIYGAEGYANQDELRDRGVELEARSRLDRHFTVNGNFTFVQGRLSSPDGQGGTTESREFYRRPRVTGLLGLTFRAEKPFTARLTAAYTGERPDVYFDAGFNRFTTELDPYVLVNVYAEYKLLKQQNLTLFGEVRNLTDTDFTEVTGFSTLGITPRVGVAWTY</sequence>
<proteinExistence type="inferred from homology"/>
<evidence type="ECO:0000256" key="1">
    <source>
        <dbReference type="ARBA" id="ARBA00004571"/>
    </source>
</evidence>
<comment type="caution">
    <text evidence="15">The sequence shown here is derived from an EMBL/GenBank/DDBJ whole genome shotgun (WGS) entry which is preliminary data.</text>
</comment>
<dbReference type="Pfam" id="PF07715">
    <property type="entry name" value="Plug"/>
    <property type="match status" value="1"/>
</dbReference>
<dbReference type="CDD" id="cd01347">
    <property type="entry name" value="ligand_gated_channel"/>
    <property type="match status" value="1"/>
</dbReference>